<accession>A0A1E4RXY7</accession>
<feature type="repeat" description="TPR" evidence="3">
    <location>
        <begin position="2"/>
        <end position="35"/>
    </location>
</feature>
<keyword evidence="1" id="KW-0677">Repeat</keyword>
<name>A0A1E4RXY7_CYBJN</name>
<keyword evidence="5" id="KW-1185">Reference proteome</keyword>
<dbReference type="Pfam" id="PF13431">
    <property type="entry name" value="TPR_17"/>
    <property type="match status" value="1"/>
</dbReference>
<dbReference type="Gene3D" id="1.25.40.10">
    <property type="entry name" value="Tetratricopeptide repeat domain"/>
    <property type="match status" value="1"/>
</dbReference>
<evidence type="ECO:0000256" key="3">
    <source>
        <dbReference type="PROSITE-ProRule" id="PRU00339"/>
    </source>
</evidence>
<dbReference type="Proteomes" id="UP000094389">
    <property type="component" value="Unassembled WGS sequence"/>
</dbReference>
<keyword evidence="2 3" id="KW-0802">TPR repeat</keyword>
<dbReference type="OrthoDB" id="10250354at2759"/>
<gene>
    <name evidence="4" type="ORF">CYBJADRAFT_129972</name>
</gene>
<dbReference type="STRING" id="983966.A0A1E4RXY7"/>
<protein>
    <submittedName>
        <fullName evidence="4">Uncharacterized protein</fullName>
    </submittedName>
</protein>
<organism evidence="4 5">
    <name type="scientific">Cyberlindnera jadinii (strain ATCC 18201 / CBS 1600 / BCRC 20928 / JCM 3617 / NBRC 0987 / NRRL Y-1542)</name>
    <name type="common">Torula yeast</name>
    <name type="synonym">Candida utilis</name>
    <dbReference type="NCBI Taxonomy" id="983966"/>
    <lineage>
        <taxon>Eukaryota</taxon>
        <taxon>Fungi</taxon>
        <taxon>Dikarya</taxon>
        <taxon>Ascomycota</taxon>
        <taxon>Saccharomycotina</taxon>
        <taxon>Saccharomycetes</taxon>
        <taxon>Phaffomycetales</taxon>
        <taxon>Phaffomycetaceae</taxon>
        <taxon>Cyberlindnera</taxon>
    </lineage>
</organism>
<dbReference type="InterPro" id="IPR011990">
    <property type="entry name" value="TPR-like_helical_dom_sf"/>
</dbReference>
<dbReference type="AlphaFoldDB" id="A0A1E4RXY7"/>
<dbReference type="SMART" id="SM00028">
    <property type="entry name" value="TPR"/>
    <property type="match status" value="1"/>
</dbReference>
<feature type="non-terminal residue" evidence="4">
    <location>
        <position position="63"/>
    </location>
</feature>
<reference evidence="4 5" key="1">
    <citation type="journal article" date="2016" name="Proc. Natl. Acad. Sci. U.S.A.">
        <title>Comparative genomics of biotechnologically important yeasts.</title>
        <authorList>
            <person name="Riley R."/>
            <person name="Haridas S."/>
            <person name="Wolfe K.H."/>
            <person name="Lopes M.R."/>
            <person name="Hittinger C.T."/>
            <person name="Goeker M."/>
            <person name="Salamov A.A."/>
            <person name="Wisecaver J.H."/>
            <person name="Long T.M."/>
            <person name="Calvey C.H."/>
            <person name="Aerts A.L."/>
            <person name="Barry K.W."/>
            <person name="Choi C."/>
            <person name="Clum A."/>
            <person name="Coughlan A.Y."/>
            <person name="Deshpande S."/>
            <person name="Douglass A.P."/>
            <person name="Hanson S.J."/>
            <person name="Klenk H.-P."/>
            <person name="LaButti K.M."/>
            <person name="Lapidus A."/>
            <person name="Lindquist E.A."/>
            <person name="Lipzen A.M."/>
            <person name="Meier-Kolthoff J.P."/>
            <person name="Ohm R.A."/>
            <person name="Otillar R.P."/>
            <person name="Pangilinan J.L."/>
            <person name="Peng Y."/>
            <person name="Rokas A."/>
            <person name="Rosa C.A."/>
            <person name="Scheuner C."/>
            <person name="Sibirny A.A."/>
            <person name="Slot J.C."/>
            <person name="Stielow J.B."/>
            <person name="Sun H."/>
            <person name="Kurtzman C.P."/>
            <person name="Blackwell M."/>
            <person name="Grigoriev I.V."/>
            <person name="Jeffries T.W."/>
        </authorList>
    </citation>
    <scope>NUCLEOTIDE SEQUENCE [LARGE SCALE GENOMIC DNA]</scope>
    <source>
        <strain evidence="5">ATCC 18201 / CBS 1600 / BCRC 20928 / JCM 3617 / NBRC 0987 / NRRL Y-1542</strain>
    </source>
</reference>
<dbReference type="PANTHER" id="PTHR22904:SF523">
    <property type="entry name" value="STRESS-INDUCED-PHOSPHOPROTEIN 1"/>
    <property type="match status" value="1"/>
</dbReference>
<dbReference type="InterPro" id="IPR019734">
    <property type="entry name" value="TPR_rpt"/>
</dbReference>
<dbReference type="GO" id="GO:0051879">
    <property type="term" value="F:Hsp90 protein binding"/>
    <property type="evidence" value="ECO:0007669"/>
    <property type="project" value="TreeGrafter"/>
</dbReference>
<dbReference type="SUPFAM" id="SSF48452">
    <property type="entry name" value="TPR-like"/>
    <property type="match status" value="1"/>
</dbReference>
<dbReference type="EMBL" id="KV453936">
    <property type="protein sequence ID" value="ODV72090.1"/>
    <property type="molecule type" value="Genomic_DNA"/>
</dbReference>
<evidence type="ECO:0000256" key="1">
    <source>
        <dbReference type="ARBA" id="ARBA00022737"/>
    </source>
</evidence>
<dbReference type="PROSITE" id="PS50005">
    <property type="entry name" value="TPR"/>
    <property type="match status" value="1"/>
</dbReference>
<dbReference type="GeneID" id="30987280"/>
<dbReference type="RefSeq" id="XP_020069129.1">
    <property type="nucleotide sequence ID" value="XM_020212884.1"/>
</dbReference>
<evidence type="ECO:0000256" key="2">
    <source>
        <dbReference type="ARBA" id="ARBA00022803"/>
    </source>
</evidence>
<evidence type="ECO:0000313" key="5">
    <source>
        <dbReference type="Proteomes" id="UP000094389"/>
    </source>
</evidence>
<evidence type="ECO:0000313" key="4">
    <source>
        <dbReference type="EMBL" id="ODV72090.1"/>
    </source>
</evidence>
<dbReference type="PANTHER" id="PTHR22904">
    <property type="entry name" value="TPR REPEAT CONTAINING PROTEIN"/>
    <property type="match status" value="1"/>
</dbReference>
<proteinExistence type="predicted"/>
<sequence>MADILKEKGNCAFKAGNYAEADRLYYSAIVLDPKNSVLYSNRAIALVNLSQWETCVQVCDEGL</sequence>